<sequence length="48" mass="5156">MELLVQVAGWVQDHGTALSVGIGALRLAVDTVRGVRSLLRRRRTEAAG</sequence>
<accession>A0ABS0NML7</accession>
<proteinExistence type="predicted"/>
<comment type="caution">
    <text evidence="1">The sequence shown here is derived from an EMBL/GenBank/DDBJ whole genome shotgun (WGS) entry which is preliminary data.</text>
</comment>
<organism evidence="1 2">
    <name type="scientific">Streptomyces pactum</name>
    <dbReference type="NCBI Taxonomy" id="68249"/>
    <lineage>
        <taxon>Bacteria</taxon>
        <taxon>Bacillati</taxon>
        <taxon>Actinomycetota</taxon>
        <taxon>Actinomycetes</taxon>
        <taxon>Kitasatosporales</taxon>
        <taxon>Streptomycetaceae</taxon>
        <taxon>Streptomyces</taxon>
    </lineage>
</organism>
<dbReference type="EMBL" id="JACYXC010000001">
    <property type="protein sequence ID" value="MBH5336426.1"/>
    <property type="molecule type" value="Genomic_DNA"/>
</dbReference>
<dbReference type="RefSeq" id="WP_197989843.1">
    <property type="nucleotide sequence ID" value="NZ_JACYXC010000001.1"/>
</dbReference>
<protein>
    <submittedName>
        <fullName evidence="1">Uncharacterized protein</fullName>
    </submittedName>
</protein>
<evidence type="ECO:0000313" key="1">
    <source>
        <dbReference type="EMBL" id="MBH5336426.1"/>
    </source>
</evidence>
<gene>
    <name evidence="1" type="ORF">IHE55_17235</name>
</gene>
<dbReference type="Proteomes" id="UP000807371">
    <property type="component" value="Unassembled WGS sequence"/>
</dbReference>
<reference evidence="1 2" key="1">
    <citation type="submission" date="2020-09" db="EMBL/GenBank/DDBJ databases">
        <title>Biosynthesis of the nuclear factor of activated T cells inhibitor NFAT-133 and its congeners in Streptomyces pactum.</title>
        <authorList>
            <person name="Zhou W."/>
            <person name="Posri P."/>
            <person name="Abugrain M.E."/>
            <person name="Weisberg A.J."/>
            <person name="Chang J.H."/>
            <person name="Mahmud T."/>
        </authorList>
    </citation>
    <scope>NUCLEOTIDE SEQUENCE [LARGE SCALE GENOMIC DNA]</scope>
    <source>
        <strain evidence="1 2">ATCC 27456</strain>
    </source>
</reference>
<keyword evidence="2" id="KW-1185">Reference proteome</keyword>
<evidence type="ECO:0000313" key="2">
    <source>
        <dbReference type="Proteomes" id="UP000807371"/>
    </source>
</evidence>
<name>A0ABS0NML7_9ACTN</name>